<accession>A0A0D0CAD6</accession>
<dbReference type="Proteomes" id="UP000054538">
    <property type="component" value="Unassembled WGS sequence"/>
</dbReference>
<feature type="non-terminal residue" evidence="1">
    <location>
        <position position="1"/>
    </location>
</feature>
<reference evidence="1 2" key="1">
    <citation type="submission" date="2014-04" db="EMBL/GenBank/DDBJ databases">
        <authorList>
            <consortium name="DOE Joint Genome Institute"/>
            <person name="Kuo A."/>
            <person name="Kohler A."/>
            <person name="Jargeat P."/>
            <person name="Nagy L.G."/>
            <person name="Floudas D."/>
            <person name="Copeland A."/>
            <person name="Barry K.W."/>
            <person name="Cichocki N."/>
            <person name="Veneault-Fourrey C."/>
            <person name="LaButti K."/>
            <person name="Lindquist E.A."/>
            <person name="Lipzen A."/>
            <person name="Lundell T."/>
            <person name="Morin E."/>
            <person name="Murat C."/>
            <person name="Sun H."/>
            <person name="Tunlid A."/>
            <person name="Henrissat B."/>
            <person name="Grigoriev I.V."/>
            <person name="Hibbett D.S."/>
            <person name="Martin F."/>
            <person name="Nordberg H.P."/>
            <person name="Cantor M.N."/>
            <person name="Hua S.X."/>
        </authorList>
    </citation>
    <scope>NUCLEOTIDE SEQUENCE [LARGE SCALE GENOMIC DNA]</scope>
    <source>
        <strain evidence="1 2">Ve08.2h10</strain>
    </source>
</reference>
<reference evidence="2" key="2">
    <citation type="submission" date="2015-01" db="EMBL/GenBank/DDBJ databases">
        <title>Evolutionary Origins and Diversification of the Mycorrhizal Mutualists.</title>
        <authorList>
            <consortium name="DOE Joint Genome Institute"/>
            <consortium name="Mycorrhizal Genomics Consortium"/>
            <person name="Kohler A."/>
            <person name="Kuo A."/>
            <person name="Nagy L.G."/>
            <person name="Floudas D."/>
            <person name="Copeland A."/>
            <person name="Barry K.W."/>
            <person name="Cichocki N."/>
            <person name="Veneault-Fourrey C."/>
            <person name="LaButti K."/>
            <person name="Lindquist E.A."/>
            <person name="Lipzen A."/>
            <person name="Lundell T."/>
            <person name="Morin E."/>
            <person name="Murat C."/>
            <person name="Riley R."/>
            <person name="Ohm R."/>
            <person name="Sun H."/>
            <person name="Tunlid A."/>
            <person name="Henrissat B."/>
            <person name="Grigoriev I.V."/>
            <person name="Hibbett D.S."/>
            <person name="Martin F."/>
        </authorList>
    </citation>
    <scope>NUCLEOTIDE SEQUENCE [LARGE SCALE GENOMIC DNA]</scope>
    <source>
        <strain evidence="2">Ve08.2h10</strain>
    </source>
</reference>
<dbReference type="InParanoid" id="A0A0D0CAD6"/>
<dbReference type="EMBL" id="KN826167">
    <property type="protein sequence ID" value="KIK79847.1"/>
    <property type="molecule type" value="Genomic_DNA"/>
</dbReference>
<dbReference type="HOGENOM" id="CLU_003703_3_4_1"/>
<proteinExistence type="predicted"/>
<evidence type="ECO:0000313" key="2">
    <source>
        <dbReference type="Proteomes" id="UP000054538"/>
    </source>
</evidence>
<dbReference type="AlphaFoldDB" id="A0A0D0CAD6"/>
<dbReference type="OrthoDB" id="3143151at2759"/>
<gene>
    <name evidence="1" type="ORF">PAXRUDRAFT_160154</name>
</gene>
<keyword evidence="2" id="KW-1185">Reference proteome</keyword>
<name>A0A0D0CAD6_9AGAM</name>
<evidence type="ECO:0000313" key="1">
    <source>
        <dbReference type="EMBL" id="KIK79847.1"/>
    </source>
</evidence>
<organism evidence="1 2">
    <name type="scientific">Paxillus rubicundulus Ve08.2h10</name>
    <dbReference type="NCBI Taxonomy" id="930991"/>
    <lineage>
        <taxon>Eukaryota</taxon>
        <taxon>Fungi</taxon>
        <taxon>Dikarya</taxon>
        <taxon>Basidiomycota</taxon>
        <taxon>Agaricomycotina</taxon>
        <taxon>Agaricomycetes</taxon>
        <taxon>Agaricomycetidae</taxon>
        <taxon>Boletales</taxon>
        <taxon>Paxilineae</taxon>
        <taxon>Paxillaceae</taxon>
        <taxon>Paxillus</taxon>
    </lineage>
</organism>
<protein>
    <submittedName>
        <fullName evidence="1">Uncharacterized protein</fullName>
    </submittedName>
</protein>
<sequence>LSSKLKNVLSASRAACRAFDNLNSGVPEAERRDWMDMECAAPNMQIDDPSAMDIFQLKANKAASVQTVEMELLGKHASFVETPQGTVTWLAQGLAIEESAIHIMKDKKSLGLSATEIQKLAVARRMDCPSSKISKFIAAAMFYYSESEWDEQNNDPHCDFPFPFIHLPALPLSLSLGHRNCNEHGLAILAELELQLCIGQANDTLDKNYNRAVIAQTTRD</sequence>